<name>A0A6A6REE5_9PEZI</name>
<accession>A0A6A6REE5</accession>
<proteinExistence type="predicted"/>
<sequence length="316" mass="35275">MGQHWVLANIDKGERTGRNGILKLRAIVHSDVSVLPRLMSIPYLPFFEAGAENIQQDLKCAATTVEQSCLVSLAREVLDNIVEFLDPMDVVCLAMACKHLFLTYKDNVKAILEKNLSPWAGGRLICLGDYAESRPDGILTTEEEAELVHHNSTLYDCVGDYSDYITPIEFIMQRILRSGGDQDTLWACMIGKESDLWPTEGVIWILRNLDAKEYVRQDGFNKLCQNAPRSPFTPSFGPFVEPVGFGCAIVSKICWTDDPSGTYGITNGMHGEWAGNRLDVTTLERMEEGFESSWKDVSTAVMEQVKRLADECGLLP</sequence>
<evidence type="ECO:0000313" key="1">
    <source>
        <dbReference type="EMBL" id="KAF2502786.1"/>
    </source>
</evidence>
<dbReference type="SUPFAM" id="SSF81383">
    <property type="entry name" value="F-box domain"/>
    <property type="match status" value="1"/>
</dbReference>
<gene>
    <name evidence="1" type="ORF">BU16DRAFT_19057</name>
</gene>
<dbReference type="CDD" id="cd09917">
    <property type="entry name" value="F-box_SF"/>
    <property type="match status" value="1"/>
</dbReference>
<organism evidence="1 2">
    <name type="scientific">Lophium mytilinum</name>
    <dbReference type="NCBI Taxonomy" id="390894"/>
    <lineage>
        <taxon>Eukaryota</taxon>
        <taxon>Fungi</taxon>
        <taxon>Dikarya</taxon>
        <taxon>Ascomycota</taxon>
        <taxon>Pezizomycotina</taxon>
        <taxon>Dothideomycetes</taxon>
        <taxon>Pleosporomycetidae</taxon>
        <taxon>Mytilinidiales</taxon>
        <taxon>Mytilinidiaceae</taxon>
        <taxon>Lophium</taxon>
    </lineage>
</organism>
<dbReference type="OrthoDB" id="2588098at2759"/>
<reference evidence="1" key="1">
    <citation type="journal article" date="2020" name="Stud. Mycol.">
        <title>101 Dothideomycetes genomes: a test case for predicting lifestyles and emergence of pathogens.</title>
        <authorList>
            <person name="Haridas S."/>
            <person name="Albert R."/>
            <person name="Binder M."/>
            <person name="Bloem J."/>
            <person name="Labutti K."/>
            <person name="Salamov A."/>
            <person name="Andreopoulos B."/>
            <person name="Baker S."/>
            <person name="Barry K."/>
            <person name="Bills G."/>
            <person name="Bluhm B."/>
            <person name="Cannon C."/>
            <person name="Castanera R."/>
            <person name="Culley D."/>
            <person name="Daum C."/>
            <person name="Ezra D."/>
            <person name="Gonzalez J."/>
            <person name="Henrissat B."/>
            <person name="Kuo A."/>
            <person name="Liang C."/>
            <person name="Lipzen A."/>
            <person name="Lutzoni F."/>
            <person name="Magnuson J."/>
            <person name="Mondo S."/>
            <person name="Nolan M."/>
            <person name="Ohm R."/>
            <person name="Pangilinan J."/>
            <person name="Park H.-J."/>
            <person name="Ramirez L."/>
            <person name="Alfaro M."/>
            <person name="Sun H."/>
            <person name="Tritt A."/>
            <person name="Yoshinaga Y."/>
            <person name="Zwiers L.-H."/>
            <person name="Turgeon B."/>
            <person name="Goodwin S."/>
            <person name="Spatafora J."/>
            <person name="Crous P."/>
            <person name="Grigoriev I."/>
        </authorList>
    </citation>
    <scope>NUCLEOTIDE SEQUENCE</scope>
    <source>
        <strain evidence="1">CBS 269.34</strain>
    </source>
</reference>
<evidence type="ECO:0000313" key="2">
    <source>
        <dbReference type="Proteomes" id="UP000799750"/>
    </source>
</evidence>
<dbReference type="InterPro" id="IPR036047">
    <property type="entry name" value="F-box-like_dom_sf"/>
</dbReference>
<dbReference type="EMBL" id="MU004181">
    <property type="protein sequence ID" value="KAF2502786.1"/>
    <property type="molecule type" value="Genomic_DNA"/>
</dbReference>
<dbReference type="Proteomes" id="UP000799750">
    <property type="component" value="Unassembled WGS sequence"/>
</dbReference>
<dbReference type="AlphaFoldDB" id="A0A6A6REE5"/>
<protein>
    <recommendedName>
        <fullName evidence="3">F-box domain-containing protein</fullName>
    </recommendedName>
</protein>
<evidence type="ECO:0008006" key="3">
    <source>
        <dbReference type="Google" id="ProtNLM"/>
    </source>
</evidence>
<keyword evidence="2" id="KW-1185">Reference proteome</keyword>